<dbReference type="GO" id="GO:0034464">
    <property type="term" value="C:BBSome"/>
    <property type="evidence" value="ECO:0007669"/>
    <property type="project" value="InterPro"/>
</dbReference>
<gene>
    <name evidence="2" type="ORF">MEDL_4536</name>
</gene>
<dbReference type="SUPFAM" id="SSF48452">
    <property type="entry name" value="TPR-like"/>
    <property type="match status" value="1"/>
</dbReference>
<name>A0A8S3Q0C0_MYTED</name>
<evidence type="ECO:0000313" key="3">
    <source>
        <dbReference type="Proteomes" id="UP000683360"/>
    </source>
</evidence>
<organism evidence="2 3">
    <name type="scientific">Mytilus edulis</name>
    <name type="common">Blue mussel</name>
    <dbReference type="NCBI Taxonomy" id="6550"/>
    <lineage>
        <taxon>Eukaryota</taxon>
        <taxon>Metazoa</taxon>
        <taxon>Spiralia</taxon>
        <taxon>Lophotrochozoa</taxon>
        <taxon>Mollusca</taxon>
        <taxon>Bivalvia</taxon>
        <taxon>Autobranchia</taxon>
        <taxon>Pteriomorphia</taxon>
        <taxon>Mytilida</taxon>
        <taxon>Mytiloidea</taxon>
        <taxon>Mytilidae</taxon>
        <taxon>Mytilinae</taxon>
        <taxon>Mytilus</taxon>
    </lineage>
</organism>
<evidence type="ECO:0000313" key="2">
    <source>
        <dbReference type="EMBL" id="CAG2189129.1"/>
    </source>
</evidence>
<reference evidence="2" key="1">
    <citation type="submission" date="2021-03" db="EMBL/GenBank/DDBJ databases">
        <authorList>
            <person name="Bekaert M."/>
        </authorList>
    </citation>
    <scope>NUCLEOTIDE SEQUENCE</scope>
</reference>
<dbReference type="GO" id="GO:1905515">
    <property type="term" value="P:non-motile cilium assembly"/>
    <property type="evidence" value="ECO:0007669"/>
    <property type="project" value="InterPro"/>
</dbReference>
<protein>
    <submittedName>
        <fullName evidence="2">TTC8</fullName>
    </submittedName>
</protein>
<dbReference type="GO" id="GO:0097730">
    <property type="term" value="C:non-motile cilium"/>
    <property type="evidence" value="ECO:0007669"/>
    <property type="project" value="TreeGrafter"/>
</dbReference>
<dbReference type="PANTHER" id="PTHR44177:SF1">
    <property type="entry name" value="TETRATRICOPEPTIDE REPEAT PROTEIN 8"/>
    <property type="match status" value="1"/>
</dbReference>
<comment type="caution">
    <text evidence="2">The sequence shown here is derived from an EMBL/GenBank/DDBJ whole genome shotgun (WGS) entry which is preliminary data.</text>
</comment>
<proteinExistence type="predicted"/>
<feature type="repeat" description="TPR" evidence="1">
    <location>
        <begin position="56"/>
        <end position="89"/>
    </location>
</feature>
<dbReference type="AlphaFoldDB" id="A0A8S3Q0C0"/>
<feature type="repeat" description="TPR" evidence="1">
    <location>
        <begin position="145"/>
        <end position="178"/>
    </location>
</feature>
<dbReference type="InterPro" id="IPR028796">
    <property type="entry name" value="BBS8"/>
</dbReference>
<dbReference type="Gene3D" id="1.25.40.10">
    <property type="entry name" value="Tetratricopeptide repeat domain"/>
    <property type="match status" value="2"/>
</dbReference>
<evidence type="ECO:0000256" key="1">
    <source>
        <dbReference type="PROSITE-ProRule" id="PRU00339"/>
    </source>
</evidence>
<dbReference type="InterPro" id="IPR019734">
    <property type="entry name" value="TPR_rpt"/>
</dbReference>
<dbReference type="PANTHER" id="PTHR44177">
    <property type="entry name" value="TETRATRICOPEPTIDE REPEAT PROTEIN 8"/>
    <property type="match status" value="1"/>
</dbReference>
<keyword evidence="1" id="KW-0802">TPR repeat</keyword>
<dbReference type="Pfam" id="PF13181">
    <property type="entry name" value="TPR_8"/>
    <property type="match status" value="2"/>
</dbReference>
<dbReference type="Proteomes" id="UP000683360">
    <property type="component" value="Unassembled WGS sequence"/>
</dbReference>
<dbReference type="InterPro" id="IPR011990">
    <property type="entry name" value="TPR-like_helical_dom_sf"/>
</dbReference>
<sequence>MELYPFYIRNKNHDDEEQINHSKRMQANLFRFAKTLRKQILMISILRLLQMGVYNAELFSNLGLCCFYAQQYDMTLTCFERALSLAEEQTMADVWFNIGHIALGIGDMNLAYQCFRLILETFGIGDMNLAYQCFGLTLANNNDHAEAYNNLGVLELRKGHIDLARSFFQAAYIIAPHMYEPHYNWAALADQLGDLQSSYNAAKRAVDAFQDHVDSKDLLKQLKHHFSLL</sequence>
<dbReference type="SMART" id="SM00028">
    <property type="entry name" value="TPR"/>
    <property type="match status" value="4"/>
</dbReference>
<dbReference type="PROSITE" id="PS50005">
    <property type="entry name" value="TPR"/>
    <property type="match status" value="2"/>
</dbReference>
<accession>A0A8S3Q0C0</accession>
<dbReference type="EMBL" id="CAJPWZ010000285">
    <property type="protein sequence ID" value="CAG2189129.1"/>
    <property type="molecule type" value="Genomic_DNA"/>
</dbReference>
<dbReference type="OrthoDB" id="421121at2759"/>
<dbReference type="GO" id="GO:0036064">
    <property type="term" value="C:ciliary basal body"/>
    <property type="evidence" value="ECO:0007669"/>
    <property type="project" value="TreeGrafter"/>
</dbReference>
<keyword evidence="3" id="KW-1185">Reference proteome</keyword>